<reference evidence="2" key="3">
    <citation type="submission" date="2025-09" db="UniProtKB">
        <authorList>
            <consortium name="Ensembl"/>
        </authorList>
    </citation>
    <scope>IDENTIFICATION</scope>
</reference>
<proteinExistence type="predicted"/>
<feature type="compositionally biased region" description="Basic and acidic residues" evidence="1">
    <location>
        <begin position="88"/>
        <end position="133"/>
    </location>
</feature>
<evidence type="ECO:0000313" key="2">
    <source>
        <dbReference type="Ensembl" id="ENSTNIP00000000169.1"/>
    </source>
</evidence>
<feature type="region of interest" description="Disordered" evidence="1">
    <location>
        <begin position="87"/>
        <end position="141"/>
    </location>
</feature>
<dbReference type="InParanoid" id="H3BW07"/>
<feature type="region of interest" description="Disordered" evidence="1">
    <location>
        <begin position="32"/>
        <end position="69"/>
    </location>
</feature>
<reference evidence="2" key="2">
    <citation type="submission" date="2025-08" db="UniProtKB">
        <authorList>
            <consortium name="Ensembl"/>
        </authorList>
    </citation>
    <scope>IDENTIFICATION</scope>
</reference>
<dbReference type="Ensembl" id="ENSTNIT00000003979.1">
    <property type="protein sequence ID" value="ENSTNIP00000000169.1"/>
    <property type="gene ID" value="ENSTNIG00000000461.1"/>
</dbReference>
<evidence type="ECO:0000256" key="1">
    <source>
        <dbReference type="SAM" id="MobiDB-lite"/>
    </source>
</evidence>
<feature type="compositionally biased region" description="Basic residues" evidence="1">
    <location>
        <begin position="54"/>
        <end position="66"/>
    </location>
</feature>
<name>H3BW07_TETNG</name>
<sequence length="141" mass="16490">MLMRLFLLDMGASSSKRAFFWQKKSPLERAWGHVKGALPNRRSRRKSILEKLKPGKPKKSKLKKRFSLTDKKEPELFKRFSLGNLKKGVRESRGKGEKRGSERQSKGKNEKNTEKEESSQQVAKKTEKYESKRPKIVWKSK</sequence>
<reference evidence="3" key="1">
    <citation type="journal article" date="2004" name="Nature">
        <title>Genome duplication in the teleost fish Tetraodon nigroviridis reveals the early vertebrate proto-karyotype.</title>
        <authorList>
            <person name="Jaillon O."/>
            <person name="Aury J.-M."/>
            <person name="Brunet F."/>
            <person name="Petit J.-L."/>
            <person name="Stange-Thomann N."/>
            <person name="Mauceli E."/>
            <person name="Bouneau L."/>
            <person name="Fischer C."/>
            <person name="Ozouf-Costaz C."/>
            <person name="Bernot A."/>
            <person name="Nicaud S."/>
            <person name="Jaffe D."/>
            <person name="Fisher S."/>
            <person name="Lutfalla G."/>
            <person name="Dossat C."/>
            <person name="Segurens B."/>
            <person name="Dasilva C."/>
            <person name="Salanoubat M."/>
            <person name="Levy M."/>
            <person name="Boudet N."/>
            <person name="Castellano S."/>
            <person name="Anthouard V."/>
            <person name="Jubin C."/>
            <person name="Castelli V."/>
            <person name="Katinka M."/>
            <person name="Vacherie B."/>
            <person name="Biemont C."/>
            <person name="Skalli Z."/>
            <person name="Cattolico L."/>
            <person name="Poulain J."/>
            <person name="De Berardinis V."/>
            <person name="Cruaud C."/>
            <person name="Duprat S."/>
            <person name="Brottier P."/>
            <person name="Coutanceau J.-P."/>
            <person name="Gouzy J."/>
            <person name="Parra G."/>
            <person name="Lardier G."/>
            <person name="Chapple C."/>
            <person name="McKernan K.J."/>
            <person name="McEwan P."/>
            <person name="Bosak S."/>
            <person name="Kellis M."/>
            <person name="Volff J.-N."/>
            <person name="Guigo R."/>
            <person name="Zody M.C."/>
            <person name="Mesirov J."/>
            <person name="Lindblad-Toh K."/>
            <person name="Birren B."/>
            <person name="Nusbaum C."/>
            <person name="Kahn D."/>
            <person name="Robinson-Rechavi M."/>
            <person name="Laudet V."/>
            <person name="Schachter V."/>
            <person name="Quetier F."/>
            <person name="Saurin W."/>
            <person name="Scarpelli C."/>
            <person name="Wincker P."/>
            <person name="Lander E.S."/>
            <person name="Weissenbach J."/>
            <person name="Roest Crollius H."/>
        </authorList>
    </citation>
    <scope>NUCLEOTIDE SEQUENCE [LARGE SCALE GENOMIC DNA]</scope>
</reference>
<protein>
    <submittedName>
        <fullName evidence="2">Uncharacterized protein</fullName>
    </submittedName>
</protein>
<dbReference type="AlphaFoldDB" id="H3BW07"/>
<keyword evidence="3" id="KW-1185">Reference proteome</keyword>
<evidence type="ECO:0000313" key="3">
    <source>
        <dbReference type="Proteomes" id="UP000007303"/>
    </source>
</evidence>
<dbReference type="HOGENOM" id="CLU_1824730_0_0_1"/>
<dbReference type="Proteomes" id="UP000007303">
    <property type="component" value="Unassembled WGS sequence"/>
</dbReference>
<organism evidence="2 3">
    <name type="scientific">Tetraodon nigroviridis</name>
    <name type="common">Spotted green pufferfish</name>
    <name type="synonym">Chelonodon nigroviridis</name>
    <dbReference type="NCBI Taxonomy" id="99883"/>
    <lineage>
        <taxon>Eukaryota</taxon>
        <taxon>Metazoa</taxon>
        <taxon>Chordata</taxon>
        <taxon>Craniata</taxon>
        <taxon>Vertebrata</taxon>
        <taxon>Euteleostomi</taxon>
        <taxon>Actinopterygii</taxon>
        <taxon>Neopterygii</taxon>
        <taxon>Teleostei</taxon>
        <taxon>Neoteleostei</taxon>
        <taxon>Acanthomorphata</taxon>
        <taxon>Eupercaria</taxon>
        <taxon>Tetraodontiformes</taxon>
        <taxon>Tetradontoidea</taxon>
        <taxon>Tetraodontidae</taxon>
        <taxon>Tetraodon</taxon>
    </lineage>
</organism>
<accession>H3BW07</accession>